<accession>A0ABP6VNA6</accession>
<name>A0ABP6VNA6_9GAMM</name>
<feature type="domain" description="Integrase catalytic" evidence="1">
    <location>
        <begin position="3"/>
        <end position="35"/>
    </location>
</feature>
<dbReference type="EMBL" id="BAABCX010000001">
    <property type="protein sequence ID" value="GAA3536411.1"/>
    <property type="molecule type" value="Genomic_DNA"/>
</dbReference>
<sequence length="53" mass="6545">MYVFRNLTEVRELTESWMTEYNDERPYDSLEDLTPWEYLAKHQWAENSNLLCN</sequence>
<evidence type="ECO:0000313" key="2">
    <source>
        <dbReference type="EMBL" id="GAA3536411.1"/>
    </source>
</evidence>
<gene>
    <name evidence="2" type="ORF">GCM10022394_15050</name>
</gene>
<reference evidence="3" key="1">
    <citation type="journal article" date="2019" name="Int. J. Syst. Evol. Microbiol.">
        <title>The Global Catalogue of Microorganisms (GCM) 10K type strain sequencing project: providing services to taxonomists for standard genome sequencing and annotation.</title>
        <authorList>
            <consortium name="The Broad Institute Genomics Platform"/>
            <consortium name="The Broad Institute Genome Sequencing Center for Infectious Disease"/>
            <person name="Wu L."/>
            <person name="Ma J."/>
        </authorList>
    </citation>
    <scope>NUCLEOTIDE SEQUENCE [LARGE SCALE GENOMIC DNA]</scope>
    <source>
        <strain evidence="3">JCM 17110</strain>
    </source>
</reference>
<dbReference type="Pfam" id="PF13683">
    <property type="entry name" value="rve_3"/>
    <property type="match status" value="1"/>
</dbReference>
<evidence type="ECO:0000259" key="1">
    <source>
        <dbReference type="Pfam" id="PF13683"/>
    </source>
</evidence>
<comment type="caution">
    <text evidence="2">The sequence shown here is derived from an EMBL/GenBank/DDBJ whole genome shotgun (WGS) entry which is preliminary data.</text>
</comment>
<organism evidence="2 3">
    <name type="scientific">Zobellella aerophila</name>
    <dbReference type="NCBI Taxonomy" id="870480"/>
    <lineage>
        <taxon>Bacteria</taxon>
        <taxon>Pseudomonadati</taxon>
        <taxon>Pseudomonadota</taxon>
        <taxon>Gammaproteobacteria</taxon>
        <taxon>Aeromonadales</taxon>
        <taxon>Aeromonadaceae</taxon>
        <taxon>Zobellella</taxon>
    </lineage>
</organism>
<dbReference type="Proteomes" id="UP001500795">
    <property type="component" value="Unassembled WGS sequence"/>
</dbReference>
<evidence type="ECO:0000313" key="3">
    <source>
        <dbReference type="Proteomes" id="UP001500795"/>
    </source>
</evidence>
<keyword evidence="3" id="KW-1185">Reference proteome</keyword>
<proteinExistence type="predicted"/>
<protein>
    <recommendedName>
        <fullName evidence="1">Integrase catalytic domain-containing protein</fullName>
    </recommendedName>
</protein>
<dbReference type="InterPro" id="IPR001584">
    <property type="entry name" value="Integrase_cat-core"/>
</dbReference>